<dbReference type="SUPFAM" id="SSF57701">
    <property type="entry name" value="Zn2/Cys6 DNA-binding domain"/>
    <property type="match status" value="1"/>
</dbReference>
<evidence type="ECO:0000313" key="3">
    <source>
        <dbReference type="EMBL" id="PWN96311.1"/>
    </source>
</evidence>
<feature type="compositionally biased region" description="Basic and acidic residues" evidence="1">
    <location>
        <begin position="19"/>
        <end position="34"/>
    </location>
</feature>
<dbReference type="SMART" id="SM00066">
    <property type="entry name" value="GAL4"/>
    <property type="match status" value="1"/>
</dbReference>
<dbReference type="GeneID" id="37273480"/>
<dbReference type="PROSITE" id="PS50048">
    <property type="entry name" value="ZN2_CY6_FUNGAL_2"/>
    <property type="match status" value="1"/>
</dbReference>
<feature type="compositionally biased region" description="Low complexity" evidence="1">
    <location>
        <begin position="248"/>
        <end position="264"/>
    </location>
</feature>
<dbReference type="RefSeq" id="XP_025596590.1">
    <property type="nucleotide sequence ID" value="XM_025745936.1"/>
</dbReference>
<organism evidence="3 4">
    <name type="scientific">Tilletiopsis washingtonensis</name>
    <dbReference type="NCBI Taxonomy" id="58919"/>
    <lineage>
        <taxon>Eukaryota</taxon>
        <taxon>Fungi</taxon>
        <taxon>Dikarya</taxon>
        <taxon>Basidiomycota</taxon>
        <taxon>Ustilaginomycotina</taxon>
        <taxon>Exobasidiomycetes</taxon>
        <taxon>Entylomatales</taxon>
        <taxon>Entylomatales incertae sedis</taxon>
        <taxon>Tilletiopsis</taxon>
    </lineage>
</organism>
<evidence type="ECO:0000256" key="1">
    <source>
        <dbReference type="SAM" id="MobiDB-lite"/>
    </source>
</evidence>
<dbReference type="Proteomes" id="UP000245946">
    <property type="component" value="Unassembled WGS sequence"/>
</dbReference>
<feature type="region of interest" description="Disordered" evidence="1">
    <location>
        <begin position="63"/>
        <end position="95"/>
    </location>
</feature>
<dbReference type="InterPro" id="IPR001138">
    <property type="entry name" value="Zn2Cys6_DnaBD"/>
</dbReference>
<keyword evidence="4" id="KW-1185">Reference proteome</keyword>
<gene>
    <name evidence="3" type="ORF">FA09DRAFT_99583</name>
</gene>
<feature type="region of interest" description="Disordered" evidence="1">
    <location>
        <begin position="240"/>
        <end position="294"/>
    </location>
</feature>
<dbReference type="InterPro" id="IPR036864">
    <property type="entry name" value="Zn2-C6_fun-type_DNA-bd_sf"/>
</dbReference>
<protein>
    <recommendedName>
        <fullName evidence="2">Zn(2)-C6 fungal-type domain-containing protein</fullName>
    </recommendedName>
</protein>
<dbReference type="AlphaFoldDB" id="A0A316Z425"/>
<evidence type="ECO:0000259" key="2">
    <source>
        <dbReference type="PROSITE" id="PS50048"/>
    </source>
</evidence>
<dbReference type="EMBL" id="KZ819300">
    <property type="protein sequence ID" value="PWN96311.1"/>
    <property type="molecule type" value="Genomic_DNA"/>
</dbReference>
<accession>A0A316Z425</accession>
<dbReference type="Pfam" id="PF00172">
    <property type="entry name" value="Zn_clus"/>
    <property type="match status" value="1"/>
</dbReference>
<dbReference type="CDD" id="cd00067">
    <property type="entry name" value="GAL4"/>
    <property type="match status" value="1"/>
</dbReference>
<feature type="compositionally biased region" description="Polar residues" evidence="1">
    <location>
        <begin position="159"/>
        <end position="188"/>
    </location>
</feature>
<dbReference type="STRING" id="58919.A0A316Z425"/>
<dbReference type="GO" id="GO:0008270">
    <property type="term" value="F:zinc ion binding"/>
    <property type="evidence" value="ECO:0007669"/>
    <property type="project" value="InterPro"/>
</dbReference>
<dbReference type="OrthoDB" id="39175at2759"/>
<feature type="region of interest" description="Disordered" evidence="1">
    <location>
        <begin position="1"/>
        <end position="41"/>
    </location>
</feature>
<feature type="region of interest" description="Disordered" evidence="1">
    <location>
        <begin position="155"/>
        <end position="192"/>
    </location>
</feature>
<feature type="domain" description="Zn(2)-C6 fungal-type" evidence="2">
    <location>
        <begin position="204"/>
        <end position="233"/>
    </location>
</feature>
<dbReference type="GO" id="GO:0000981">
    <property type="term" value="F:DNA-binding transcription factor activity, RNA polymerase II-specific"/>
    <property type="evidence" value="ECO:0007669"/>
    <property type="project" value="InterPro"/>
</dbReference>
<sequence>MAGPPHRPGSSRQAPYSDSRSDDASTDRSAERELSPFTLAQMISDPNNSLLASMSQAGPSDALFWPQAGSMPSDVPQSSAGALQMQDAALSPTSSSHNDAVINELLMGSGLYPIPGHRPPNVATYEPQQLSHLQEPLQINTSAPPSMRSAIAPLPARRTSASGPSSLVTTPTSARPQSSIPASASQDNIAVADDGKPTRRAILACRFCRTRKLRCDGEDPCRQCERRGETCEYTLPPAAKRRAQQRNVDASTTSSAVTSADEASGSSKRHDSGATKEKHRHTSRSPGAEASRQR</sequence>
<dbReference type="PROSITE" id="PS00463">
    <property type="entry name" value="ZN2_CY6_FUNGAL_1"/>
    <property type="match status" value="1"/>
</dbReference>
<reference evidence="3 4" key="1">
    <citation type="journal article" date="2018" name="Mol. Biol. Evol.">
        <title>Broad Genomic Sampling Reveals a Smut Pathogenic Ancestry of the Fungal Clade Ustilaginomycotina.</title>
        <authorList>
            <person name="Kijpornyongpan T."/>
            <person name="Mondo S.J."/>
            <person name="Barry K."/>
            <person name="Sandor L."/>
            <person name="Lee J."/>
            <person name="Lipzen A."/>
            <person name="Pangilinan J."/>
            <person name="LaButti K."/>
            <person name="Hainaut M."/>
            <person name="Henrissat B."/>
            <person name="Grigoriev I.V."/>
            <person name="Spatafora J.W."/>
            <person name="Aime M.C."/>
        </authorList>
    </citation>
    <scope>NUCLEOTIDE SEQUENCE [LARGE SCALE GENOMIC DNA]</scope>
    <source>
        <strain evidence="3 4">MCA 4186</strain>
    </source>
</reference>
<evidence type="ECO:0000313" key="4">
    <source>
        <dbReference type="Proteomes" id="UP000245946"/>
    </source>
</evidence>
<dbReference type="Gene3D" id="4.10.240.10">
    <property type="entry name" value="Zn(2)-C6 fungal-type DNA-binding domain"/>
    <property type="match status" value="1"/>
</dbReference>
<proteinExistence type="predicted"/>
<name>A0A316Z425_9BASI</name>